<reference evidence="4" key="2">
    <citation type="submission" date="2013-07" db="EMBL/GenBank/DDBJ databases">
        <authorList>
            <consortium name="The Broad Institute Genome Sequencing Platform"/>
            <person name="Cuomo C."/>
            <person name="Litvintseva A."/>
            <person name="Chen Y."/>
            <person name="Heitman J."/>
            <person name="Sun S."/>
            <person name="Springer D."/>
            <person name="Dromer F."/>
            <person name="Young S.K."/>
            <person name="Zeng Q."/>
            <person name="Gargeya S."/>
            <person name="Fitzgerald M."/>
            <person name="Abouelleil A."/>
            <person name="Alvarado L."/>
            <person name="Berlin A.M."/>
            <person name="Chapman S.B."/>
            <person name="Dewar J."/>
            <person name="Goldberg J."/>
            <person name="Griggs A."/>
            <person name="Gujja S."/>
            <person name="Hansen M."/>
            <person name="Howarth C."/>
            <person name="Imamovic A."/>
            <person name="Larimer J."/>
            <person name="McCowan C."/>
            <person name="Murphy C."/>
            <person name="Pearson M."/>
            <person name="Priest M."/>
            <person name="Roberts A."/>
            <person name="Saif S."/>
            <person name="Shea T."/>
            <person name="Sykes S."/>
            <person name="Wortman J."/>
            <person name="Nusbaum C."/>
            <person name="Birren B."/>
        </authorList>
    </citation>
    <scope>NUCLEOTIDE SEQUENCE</scope>
    <source>
        <strain evidence="4">CBS 10118</strain>
    </source>
</reference>
<keyword evidence="5" id="KW-1185">Reference proteome</keyword>
<name>A0A1B9G2T8_9TREE</name>
<accession>A0A1B9G2T8</accession>
<evidence type="ECO:0000313" key="4">
    <source>
        <dbReference type="EMBL" id="WVW83988.1"/>
    </source>
</evidence>
<protein>
    <submittedName>
        <fullName evidence="3">Uncharacterized protein</fullName>
    </submittedName>
</protein>
<reference evidence="3" key="3">
    <citation type="submission" date="2014-01" db="EMBL/GenBank/DDBJ databases">
        <title>Evolution of pathogenesis and genome organization in the Tremellales.</title>
        <authorList>
            <person name="Cuomo C."/>
            <person name="Litvintseva A."/>
            <person name="Heitman J."/>
            <person name="Chen Y."/>
            <person name="Sun S."/>
            <person name="Springer D."/>
            <person name="Dromer F."/>
            <person name="Young S."/>
            <person name="Zeng Q."/>
            <person name="Chapman S."/>
            <person name="Gujja S."/>
            <person name="Saif S."/>
            <person name="Birren B."/>
        </authorList>
    </citation>
    <scope>NUCLEOTIDE SEQUENCE</scope>
    <source>
        <strain evidence="3">CBS 10118</strain>
    </source>
</reference>
<proteinExistence type="inferred from homology"/>
<dbReference type="EMBL" id="KI894021">
    <property type="protein sequence ID" value="OCF25321.1"/>
    <property type="molecule type" value="Genomic_DNA"/>
</dbReference>
<evidence type="ECO:0000313" key="3">
    <source>
        <dbReference type="EMBL" id="OCF25321.1"/>
    </source>
</evidence>
<dbReference type="KEGG" id="kbi:30209536"/>
<reference evidence="4" key="4">
    <citation type="submission" date="2024-02" db="EMBL/GenBank/DDBJ databases">
        <title>Comparative genomics of Cryptococcus and Kwoniella reveals pathogenesis evolution and contrasting modes of karyotype evolution via chromosome fusion or intercentromeric recombination.</title>
        <authorList>
            <person name="Coelho M.A."/>
            <person name="David-Palma M."/>
            <person name="Shea T."/>
            <person name="Bowers K."/>
            <person name="McGinley-Smith S."/>
            <person name="Mohammad A.W."/>
            <person name="Gnirke A."/>
            <person name="Yurkov A.M."/>
            <person name="Nowrousian M."/>
            <person name="Sun S."/>
            <person name="Cuomo C.A."/>
            <person name="Heitman J."/>
        </authorList>
    </citation>
    <scope>NUCLEOTIDE SEQUENCE</scope>
    <source>
        <strain evidence="4">CBS 10118</strain>
    </source>
</reference>
<reference evidence="3" key="1">
    <citation type="submission" date="2013-07" db="EMBL/GenBank/DDBJ databases">
        <title>The Genome Sequence of Cryptococcus bestiolae CBS10118.</title>
        <authorList>
            <consortium name="The Broad Institute Genome Sequencing Platform"/>
            <person name="Cuomo C."/>
            <person name="Litvintseva A."/>
            <person name="Chen Y."/>
            <person name="Heitman J."/>
            <person name="Sun S."/>
            <person name="Springer D."/>
            <person name="Dromer F."/>
            <person name="Young S.K."/>
            <person name="Zeng Q."/>
            <person name="Gargeya S."/>
            <person name="Fitzgerald M."/>
            <person name="Abouelleil A."/>
            <person name="Alvarado L."/>
            <person name="Berlin A.M."/>
            <person name="Chapman S.B."/>
            <person name="Dewar J."/>
            <person name="Goldberg J."/>
            <person name="Griggs A."/>
            <person name="Gujja S."/>
            <person name="Hansen M."/>
            <person name="Howarth C."/>
            <person name="Imamovic A."/>
            <person name="Larimer J."/>
            <person name="McCowan C."/>
            <person name="Murphy C."/>
            <person name="Pearson M."/>
            <person name="Priest M."/>
            <person name="Roberts A."/>
            <person name="Saif S."/>
            <person name="Shea T."/>
            <person name="Sykes S."/>
            <person name="Wortman J."/>
            <person name="Nusbaum C."/>
            <person name="Birren B."/>
        </authorList>
    </citation>
    <scope>NUCLEOTIDE SEQUENCE [LARGE SCALE GENOMIC DNA]</scope>
    <source>
        <strain evidence="3">CBS 10118</strain>
    </source>
</reference>
<dbReference type="GeneID" id="30209536"/>
<dbReference type="PANTHER" id="PTHR48047">
    <property type="entry name" value="GLYCOSYLTRANSFERASE"/>
    <property type="match status" value="1"/>
</dbReference>
<dbReference type="AlphaFoldDB" id="A0A1B9G2T8"/>
<keyword evidence="2" id="KW-0808">Transferase</keyword>
<dbReference type="Gene3D" id="3.40.50.2000">
    <property type="entry name" value="Glycogen Phosphorylase B"/>
    <property type="match status" value="1"/>
</dbReference>
<dbReference type="RefSeq" id="XP_019046391.1">
    <property type="nucleotide sequence ID" value="XM_019191761.1"/>
</dbReference>
<sequence>MFVISFGTLLYPANKQQLSILLDVLIALDKRFVLAQGLASEEIQDMANKKVAESNGKGIMLTWAPQFAILNHKATGWFLTHGGLNSTMEAVRTRTGLLFWPADVDQVWIANQFSRILKAGYEFYQIRNGPSIGRTTYTGVKVEGTEQAMRDEFTKVFSGLDGEFGKGLKDGIKAVGEKMDDDPFTEEDWKAFIAM</sequence>
<evidence type="ECO:0000256" key="1">
    <source>
        <dbReference type="ARBA" id="ARBA00009995"/>
    </source>
</evidence>
<dbReference type="Proteomes" id="UP000092730">
    <property type="component" value="Chromosome 4"/>
</dbReference>
<dbReference type="OrthoDB" id="5835829at2759"/>
<evidence type="ECO:0000256" key="2">
    <source>
        <dbReference type="ARBA" id="ARBA00022679"/>
    </source>
</evidence>
<comment type="similarity">
    <text evidence="1">Belongs to the UDP-glycosyltransferase family.</text>
</comment>
<dbReference type="Pfam" id="PF00201">
    <property type="entry name" value="UDPGT"/>
    <property type="match status" value="1"/>
</dbReference>
<dbReference type="EMBL" id="CP144544">
    <property type="protein sequence ID" value="WVW83988.1"/>
    <property type="molecule type" value="Genomic_DNA"/>
</dbReference>
<dbReference type="GO" id="GO:0035251">
    <property type="term" value="F:UDP-glucosyltransferase activity"/>
    <property type="evidence" value="ECO:0007669"/>
    <property type="project" value="TreeGrafter"/>
</dbReference>
<evidence type="ECO:0000313" key="5">
    <source>
        <dbReference type="Proteomes" id="UP000092730"/>
    </source>
</evidence>
<gene>
    <name evidence="3" type="ORF">I302_05137</name>
    <name evidence="4" type="ORF">I302_106013</name>
</gene>
<organism evidence="3">
    <name type="scientific">Kwoniella bestiolae CBS 10118</name>
    <dbReference type="NCBI Taxonomy" id="1296100"/>
    <lineage>
        <taxon>Eukaryota</taxon>
        <taxon>Fungi</taxon>
        <taxon>Dikarya</taxon>
        <taxon>Basidiomycota</taxon>
        <taxon>Agaricomycotina</taxon>
        <taxon>Tremellomycetes</taxon>
        <taxon>Tremellales</taxon>
        <taxon>Cryptococcaceae</taxon>
        <taxon>Kwoniella</taxon>
    </lineage>
</organism>
<dbReference type="VEuPathDB" id="FungiDB:I302_05137"/>
<dbReference type="InterPro" id="IPR002213">
    <property type="entry name" value="UDP_glucos_trans"/>
</dbReference>
<dbReference type="SUPFAM" id="SSF53756">
    <property type="entry name" value="UDP-Glycosyltransferase/glycogen phosphorylase"/>
    <property type="match status" value="1"/>
</dbReference>